<dbReference type="STRING" id="225359.A0A2S4PK82"/>
<evidence type="ECO:0008006" key="3">
    <source>
        <dbReference type="Google" id="ProtNLM"/>
    </source>
</evidence>
<comment type="caution">
    <text evidence="1">The sequence shown here is derived from an EMBL/GenBank/DDBJ whole genome shotgun (WGS) entry which is preliminary data.</text>
</comment>
<dbReference type="AlphaFoldDB" id="A0A2S4PK82"/>
<dbReference type="OrthoDB" id="5300765at2759"/>
<keyword evidence="2" id="KW-1185">Reference proteome</keyword>
<feature type="non-terminal residue" evidence="1">
    <location>
        <position position="308"/>
    </location>
</feature>
<evidence type="ECO:0000313" key="2">
    <source>
        <dbReference type="Proteomes" id="UP000237438"/>
    </source>
</evidence>
<proteinExistence type="predicted"/>
<dbReference type="Proteomes" id="UP000237438">
    <property type="component" value="Unassembled WGS sequence"/>
</dbReference>
<dbReference type="EMBL" id="PEDP01002826">
    <property type="protein sequence ID" value="POS82444.1"/>
    <property type="molecule type" value="Genomic_DNA"/>
</dbReference>
<organism evidence="1 2">
    <name type="scientific">Erysiphe pulchra</name>
    <dbReference type="NCBI Taxonomy" id="225359"/>
    <lineage>
        <taxon>Eukaryota</taxon>
        <taxon>Fungi</taxon>
        <taxon>Dikarya</taxon>
        <taxon>Ascomycota</taxon>
        <taxon>Pezizomycotina</taxon>
        <taxon>Leotiomycetes</taxon>
        <taxon>Erysiphales</taxon>
        <taxon>Erysiphaceae</taxon>
        <taxon>Erysiphe</taxon>
    </lineage>
</organism>
<name>A0A2S4PK82_9PEZI</name>
<reference evidence="1 2" key="1">
    <citation type="submission" date="2017-10" db="EMBL/GenBank/DDBJ databases">
        <title>Development of genomic resources for the powdery mildew, Erysiphe pulchra.</title>
        <authorList>
            <person name="Wadl P.A."/>
            <person name="Mack B.M."/>
            <person name="Moore G."/>
            <person name="Beltz S.B."/>
        </authorList>
    </citation>
    <scope>NUCLEOTIDE SEQUENCE [LARGE SCALE GENOMIC DNA]</scope>
    <source>
        <strain evidence="1">Cflorida</strain>
    </source>
</reference>
<accession>A0A2S4PK82</accession>
<gene>
    <name evidence="1" type="ORF">EPUL_005930</name>
</gene>
<sequence length="308" mass="36316">MTNVKSFLSAYYLVPRSLKIREWESFSLEELINIDTLHSKLQHPFANSRLQMPLISYDPSDHNGEYFTAKINLALSLFSSTEALRMQVHRDEKTNGEIFLTSCVINNSPYEKEDRVVGLREDLYGWDLIWGKNAQKLKKKLDYLECLAQLHYYLREYGCRYGYILTDVNLIVVRQGIEDTPHFGYLETMIFALNPSRRPSLDEDGELSECLAPQKRRGQVQDGPALLALWHLHMLATNMQVDGNISWKIDKESYFDRSRHRILVRDANLPAIFEDNIWRAKRRRGWKTPWEVLPYRSKKRRREEEDLD</sequence>
<protein>
    <recommendedName>
        <fullName evidence="3">Fungal-type protein kinase domain-containing protein</fullName>
    </recommendedName>
</protein>
<evidence type="ECO:0000313" key="1">
    <source>
        <dbReference type="EMBL" id="POS82444.1"/>
    </source>
</evidence>